<evidence type="ECO:0000313" key="5">
    <source>
        <dbReference type="Proteomes" id="UP001168505"/>
    </source>
</evidence>
<gene>
    <name evidence="4" type="ORF">QVN40_08840</name>
</gene>
<feature type="domain" description="Glycosyltransferase 2-like" evidence="3">
    <location>
        <begin position="9"/>
        <end position="122"/>
    </location>
</feature>
<dbReference type="CDD" id="cd00761">
    <property type="entry name" value="Glyco_tranf_GTA_type"/>
    <property type="match status" value="1"/>
</dbReference>
<proteinExistence type="predicted"/>
<evidence type="ECO:0000256" key="2">
    <source>
        <dbReference type="ARBA" id="ARBA00022679"/>
    </source>
</evidence>
<dbReference type="SUPFAM" id="SSF53448">
    <property type="entry name" value="Nucleotide-diphospho-sugar transferases"/>
    <property type="match status" value="1"/>
</dbReference>
<dbReference type="Proteomes" id="UP001168505">
    <property type="component" value="Unassembled WGS sequence"/>
</dbReference>
<dbReference type="EC" id="2.4.-.-" evidence="4"/>
<sequence>MTHSNIALSIIVPAYNIEKYIGRCIESLTSCANEAFEIILVDDGSSDRTGEICRYYAQMDHRIIYHYQNNSGVSTARNAGIEKSRGSYVWFCDGDDWVETGSVDMILSAIDESMPSIIAFAENRVDQDGGILGVTNAPKLIDGKRVLPLQCDDSLYPHCHVFSRRLIGSDVRFDTSLALLEDCDFVYRLFLRGGDHVVTIEKPLYNYWVTRRDSASNIQTPVKMLGALRVVKSMYETERRQGRLHPAYESFVRFSLWTLSVVGRAEGVSQSYRSVRNQLVGAKEDEINLGFPLRCKAILAVHAPHLYIFACKVWDALKQVKRIDAV</sequence>
<keyword evidence="1 4" id="KW-0328">Glycosyltransferase</keyword>
<dbReference type="EMBL" id="JAUEIR010000007">
    <property type="protein sequence ID" value="MDN0069800.1"/>
    <property type="molecule type" value="Genomic_DNA"/>
</dbReference>
<dbReference type="InterPro" id="IPR001173">
    <property type="entry name" value="Glyco_trans_2-like"/>
</dbReference>
<evidence type="ECO:0000259" key="3">
    <source>
        <dbReference type="Pfam" id="PF00535"/>
    </source>
</evidence>
<dbReference type="AlphaFoldDB" id="A0AAW7JZ67"/>
<dbReference type="Gene3D" id="3.90.550.10">
    <property type="entry name" value="Spore Coat Polysaccharide Biosynthesis Protein SpsA, Chain A"/>
    <property type="match status" value="1"/>
</dbReference>
<dbReference type="PANTHER" id="PTHR22916">
    <property type="entry name" value="GLYCOSYLTRANSFERASE"/>
    <property type="match status" value="1"/>
</dbReference>
<organism evidence="4 5">
    <name type="scientific">Collinsella ihumii</name>
    <dbReference type="NCBI Taxonomy" id="1720204"/>
    <lineage>
        <taxon>Bacteria</taxon>
        <taxon>Bacillati</taxon>
        <taxon>Actinomycetota</taxon>
        <taxon>Coriobacteriia</taxon>
        <taxon>Coriobacteriales</taxon>
        <taxon>Coriobacteriaceae</taxon>
        <taxon>Collinsella</taxon>
    </lineage>
</organism>
<dbReference type="GO" id="GO:0016757">
    <property type="term" value="F:glycosyltransferase activity"/>
    <property type="evidence" value="ECO:0007669"/>
    <property type="project" value="UniProtKB-KW"/>
</dbReference>
<dbReference type="RefSeq" id="WP_289827421.1">
    <property type="nucleotide sequence ID" value="NZ_JAUEIR010000007.1"/>
</dbReference>
<comment type="caution">
    <text evidence="4">The sequence shown here is derived from an EMBL/GenBank/DDBJ whole genome shotgun (WGS) entry which is preliminary data.</text>
</comment>
<keyword evidence="2 4" id="KW-0808">Transferase</keyword>
<evidence type="ECO:0000256" key="1">
    <source>
        <dbReference type="ARBA" id="ARBA00022676"/>
    </source>
</evidence>
<protein>
    <submittedName>
        <fullName evidence="4">Glycosyltransferase family A protein</fullName>
        <ecNumber evidence="4">2.4.-.-</ecNumber>
    </submittedName>
</protein>
<dbReference type="PANTHER" id="PTHR22916:SF51">
    <property type="entry name" value="GLYCOSYLTRANSFERASE EPSH-RELATED"/>
    <property type="match status" value="1"/>
</dbReference>
<reference evidence="4" key="2">
    <citation type="submission" date="2023-08" db="EMBL/GenBank/DDBJ databases">
        <title>Identification and characterization of horizontal gene transfer across gut microbiota members of farm animals based on homology search.</title>
        <authorList>
            <person name="Schwarzerova J."/>
            <person name="Nykrynova M."/>
            <person name="Jureckova K."/>
            <person name="Cejkova D."/>
            <person name="Rychlik I."/>
        </authorList>
    </citation>
    <scope>NUCLEOTIDE SEQUENCE</scope>
    <source>
        <strain evidence="4">15_COKtk</strain>
    </source>
</reference>
<reference evidence="4" key="1">
    <citation type="submission" date="2023-06" db="EMBL/GenBank/DDBJ databases">
        <authorList>
            <person name="Zeman M."/>
            <person name="Kubasova T."/>
            <person name="Jahodarova E."/>
            <person name="Nykrynova M."/>
            <person name="Rychlik I."/>
        </authorList>
    </citation>
    <scope>NUCLEOTIDE SEQUENCE</scope>
    <source>
        <strain evidence="4">15_COKtk</strain>
    </source>
</reference>
<accession>A0AAW7JZ67</accession>
<dbReference type="InterPro" id="IPR029044">
    <property type="entry name" value="Nucleotide-diphossugar_trans"/>
</dbReference>
<name>A0AAW7JZ67_9ACTN</name>
<evidence type="ECO:0000313" key="4">
    <source>
        <dbReference type="EMBL" id="MDN0069800.1"/>
    </source>
</evidence>
<dbReference type="Pfam" id="PF00535">
    <property type="entry name" value="Glycos_transf_2"/>
    <property type="match status" value="1"/>
</dbReference>